<proteinExistence type="predicted"/>
<dbReference type="AlphaFoldDB" id="A0A1C7IB69"/>
<protein>
    <submittedName>
        <fullName evidence="1">Toxin PIN</fullName>
    </submittedName>
</protein>
<dbReference type="Proteomes" id="UP000092574">
    <property type="component" value="Chromosome"/>
</dbReference>
<gene>
    <name evidence="1" type="ORF">A4V09_11120</name>
</gene>
<name>A0A1C7IB69_9FIRM</name>
<organism evidence="1 2">
    <name type="scientific">Blautia pseudococcoides</name>
    <dbReference type="NCBI Taxonomy" id="1796616"/>
    <lineage>
        <taxon>Bacteria</taxon>
        <taxon>Bacillati</taxon>
        <taxon>Bacillota</taxon>
        <taxon>Clostridia</taxon>
        <taxon>Lachnospirales</taxon>
        <taxon>Lachnospiraceae</taxon>
        <taxon>Blautia</taxon>
    </lineage>
</organism>
<dbReference type="RefSeq" id="WP_065542440.1">
    <property type="nucleotide sequence ID" value="NZ_CP015405.2"/>
</dbReference>
<dbReference type="EMBL" id="CP015405">
    <property type="protein sequence ID" value="ANU76268.1"/>
    <property type="molecule type" value="Genomic_DNA"/>
</dbReference>
<dbReference type="KEGG" id="byl:A4V09_11120"/>
<accession>A0A1C7IB69</accession>
<dbReference type="OrthoDB" id="1971548at2"/>
<reference evidence="1" key="1">
    <citation type="submission" date="2017-04" db="EMBL/GenBank/DDBJ databases">
        <title>Complete Genome Sequences of Twelve Strains of a Stable Defined Moderately Diverse Mouse Microbiota 2 (sDMDMm2).</title>
        <authorList>
            <person name="Uchimura Y."/>
            <person name="Wyss M."/>
            <person name="Brugiroux S."/>
            <person name="Limenitakis J.P."/>
            <person name="Stecher B."/>
            <person name="McCoy K.D."/>
            <person name="Macpherson A.J."/>
        </authorList>
    </citation>
    <scope>NUCLEOTIDE SEQUENCE</scope>
    <source>
        <strain evidence="1">YL58</strain>
    </source>
</reference>
<keyword evidence="2" id="KW-1185">Reference proteome</keyword>
<sequence length="86" mass="9942">MTNQVFSVYHCKSCNKIEVTQYISPQQMEEFGLTAEELLPICPVTGNSDLEELGQMTEKELRHFAYSDVDGVKDYLNNREKKIPRL</sequence>
<evidence type="ECO:0000313" key="1">
    <source>
        <dbReference type="EMBL" id="ANU76268.1"/>
    </source>
</evidence>
<evidence type="ECO:0000313" key="2">
    <source>
        <dbReference type="Proteomes" id="UP000092574"/>
    </source>
</evidence>